<evidence type="ECO:0000313" key="3">
    <source>
        <dbReference type="Proteomes" id="UP000485058"/>
    </source>
</evidence>
<feature type="non-terminal residue" evidence="2">
    <location>
        <position position="250"/>
    </location>
</feature>
<comment type="caution">
    <text evidence="2">The sequence shown here is derived from an EMBL/GenBank/DDBJ whole genome shotgun (WGS) entry which is preliminary data.</text>
</comment>
<dbReference type="EMBL" id="BLLF01003119">
    <property type="protein sequence ID" value="GFH26407.1"/>
    <property type="molecule type" value="Genomic_DNA"/>
</dbReference>
<dbReference type="AlphaFoldDB" id="A0A699ZU43"/>
<reference evidence="2 3" key="1">
    <citation type="submission" date="2020-02" db="EMBL/GenBank/DDBJ databases">
        <title>Draft genome sequence of Haematococcus lacustris strain NIES-144.</title>
        <authorList>
            <person name="Morimoto D."/>
            <person name="Nakagawa S."/>
            <person name="Yoshida T."/>
            <person name="Sawayama S."/>
        </authorList>
    </citation>
    <scope>NUCLEOTIDE SEQUENCE [LARGE SCALE GENOMIC DNA]</scope>
    <source>
        <strain evidence="2 3">NIES-144</strain>
    </source>
</reference>
<dbReference type="Proteomes" id="UP000485058">
    <property type="component" value="Unassembled WGS sequence"/>
</dbReference>
<protein>
    <submittedName>
        <fullName evidence="2">Uncharacterized protein</fullName>
    </submittedName>
</protein>
<name>A0A699ZU43_HAELA</name>
<accession>A0A699ZU43</accession>
<feature type="compositionally biased region" description="Basic and acidic residues" evidence="1">
    <location>
        <begin position="69"/>
        <end position="81"/>
    </location>
</feature>
<gene>
    <name evidence="2" type="ORF">HaLaN_24552</name>
</gene>
<proteinExistence type="predicted"/>
<organism evidence="2 3">
    <name type="scientific">Haematococcus lacustris</name>
    <name type="common">Green alga</name>
    <name type="synonym">Haematococcus pluvialis</name>
    <dbReference type="NCBI Taxonomy" id="44745"/>
    <lineage>
        <taxon>Eukaryota</taxon>
        <taxon>Viridiplantae</taxon>
        <taxon>Chlorophyta</taxon>
        <taxon>core chlorophytes</taxon>
        <taxon>Chlorophyceae</taxon>
        <taxon>CS clade</taxon>
        <taxon>Chlamydomonadales</taxon>
        <taxon>Haematococcaceae</taxon>
        <taxon>Haematococcus</taxon>
    </lineage>
</organism>
<evidence type="ECO:0000313" key="2">
    <source>
        <dbReference type="EMBL" id="GFH26407.1"/>
    </source>
</evidence>
<evidence type="ECO:0000256" key="1">
    <source>
        <dbReference type="SAM" id="MobiDB-lite"/>
    </source>
</evidence>
<keyword evidence="3" id="KW-1185">Reference proteome</keyword>
<sequence>ISTVKALALICCDSESKSEAWGAWGQVPQGLFGKMYREPFDAALTMRITATPNLFRVCKRPRPKQFRVNARDRRQGPERSRGTARPRSFTNPEKVIRCYGARNGRGIVGILRQNGAAVTMTATMVAPNLTSAAASAATAQLQPPPHCPTVAIVTINHFNANAFGISSSQTEPLAQSGAKVILSIVAATDVGLILRWLLCYHYQVMLLLAPLRGAHITQIALLSLTGLWNATHNGERRHAWHGTTHVSATA</sequence>
<feature type="region of interest" description="Disordered" evidence="1">
    <location>
        <begin position="65"/>
        <end position="88"/>
    </location>
</feature>
<feature type="non-terminal residue" evidence="2">
    <location>
        <position position="1"/>
    </location>
</feature>